<dbReference type="GO" id="GO:0005344">
    <property type="term" value="F:oxygen carrier activity"/>
    <property type="evidence" value="ECO:0007669"/>
    <property type="project" value="UniProtKB-KW"/>
</dbReference>
<dbReference type="VEuPathDB" id="VectorBase:LDEU005757"/>
<dbReference type="InterPro" id="IPR000971">
    <property type="entry name" value="Globin"/>
</dbReference>
<dbReference type="EMBL" id="NCKV01002897">
    <property type="protein sequence ID" value="RWS26284.1"/>
    <property type="molecule type" value="Genomic_DNA"/>
</dbReference>
<keyword evidence="2" id="KW-0479">Metal-binding</keyword>
<dbReference type="InterPro" id="IPR012292">
    <property type="entry name" value="Globin/Proto"/>
</dbReference>
<dbReference type="AlphaFoldDB" id="A0A443SFI5"/>
<name>A0A443SFI5_9ACAR</name>
<dbReference type="PANTHER" id="PTHR46458">
    <property type="entry name" value="BLR2807 PROTEIN"/>
    <property type="match status" value="1"/>
</dbReference>
<gene>
    <name evidence="7" type="ORF">B4U80_09131</name>
</gene>
<dbReference type="PANTHER" id="PTHR46458:SF5">
    <property type="entry name" value="GLOBIN FAMILY PROFILE DOMAIN-CONTAINING PROTEIN"/>
    <property type="match status" value="1"/>
</dbReference>
<keyword evidence="4" id="KW-0561">Oxygen transport</keyword>
<dbReference type="InterPro" id="IPR050532">
    <property type="entry name" value="Globin-like_OT"/>
</dbReference>
<evidence type="ECO:0000313" key="8">
    <source>
        <dbReference type="Proteomes" id="UP000288716"/>
    </source>
</evidence>
<reference evidence="7 8" key="1">
    <citation type="journal article" date="2018" name="Gigascience">
        <title>Genomes of trombidid mites reveal novel predicted allergens and laterally-transferred genes associated with secondary metabolism.</title>
        <authorList>
            <person name="Dong X."/>
            <person name="Chaisiri K."/>
            <person name="Xia D."/>
            <person name="Armstrong S.D."/>
            <person name="Fang Y."/>
            <person name="Donnelly M.J."/>
            <person name="Kadowaki T."/>
            <person name="McGarry J.W."/>
            <person name="Darby A.C."/>
            <person name="Makepeace B.L."/>
        </authorList>
    </citation>
    <scope>NUCLEOTIDE SEQUENCE [LARGE SCALE GENOMIC DNA]</scope>
    <source>
        <strain evidence="7">UoL-UT</strain>
    </source>
</reference>
<dbReference type="Gene3D" id="1.10.490.10">
    <property type="entry name" value="Globins"/>
    <property type="match status" value="1"/>
</dbReference>
<organism evidence="7 8">
    <name type="scientific">Leptotrombidium deliense</name>
    <dbReference type="NCBI Taxonomy" id="299467"/>
    <lineage>
        <taxon>Eukaryota</taxon>
        <taxon>Metazoa</taxon>
        <taxon>Ecdysozoa</taxon>
        <taxon>Arthropoda</taxon>
        <taxon>Chelicerata</taxon>
        <taxon>Arachnida</taxon>
        <taxon>Acari</taxon>
        <taxon>Acariformes</taxon>
        <taxon>Trombidiformes</taxon>
        <taxon>Prostigmata</taxon>
        <taxon>Anystina</taxon>
        <taxon>Parasitengona</taxon>
        <taxon>Trombiculoidea</taxon>
        <taxon>Trombiculidae</taxon>
        <taxon>Leptotrombidium</taxon>
    </lineage>
</organism>
<feature type="region of interest" description="Disordered" evidence="5">
    <location>
        <begin position="135"/>
        <end position="160"/>
    </location>
</feature>
<evidence type="ECO:0000256" key="4">
    <source>
        <dbReference type="RuleBase" id="RU000356"/>
    </source>
</evidence>
<comment type="similarity">
    <text evidence="4">Belongs to the globin family.</text>
</comment>
<proteinExistence type="inferred from homology"/>
<feature type="compositionally biased region" description="Low complexity" evidence="5">
    <location>
        <begin position="141"/>
        <end position="160"/>
    </location>
</feature>
<dbReference type="InterPro" id="IPR009050">
    <property type="entry name" value="Globin-like_sf"/>
</dbReference>
<dbReference type="Pfam" id="PF00042">
    <property type="entry name" value="Globin"/>
    <property type="match status" value="1"/>
</dbReference>
<evidence type="ECO:0000256" key="5">
    <source>
        <dbReference type="SAM" id="MobiDB-lite"/>
    </source>
</evidence>
<dbReference type="GO" id="GO:0019825">
    <property type="term" value="F:oxygen binding"/>
    <property type="evidence" value="ECO:0007669"/>
    <property type="project" value="InterPro"/>
</dbReference>
<dbReference type="SUPFAM" id="SSF46458">
    <property type="entry name" value="Globin-like"/>
    <property type="match status" value="1"/>
</dbReference>
<dbReference type="GO" id="GO:0046872">
    <property type="term" value="F:metal ion binding"/>
    <property type="evidence" value="ECO:0007669"/>
    <property type="project" value="UniProtKB-KW"/>
</dbReference>
<feature type="domain" description="Globin" evidence="6">
    <location>
        <begin position="1"/>
        <end position="129"/>
    </location>
</feature>
<evidence type="ECO:0000256" key="3">
    <source>
        <dbReference type="ARBA" id="ARBA00023004"/>
    </source>
</evidence>
<keyword evidence="4" id="KW-0813">Transport</keyword>
<evidence type="ECO:0000256" key="1">
    <source>
        <dbReference type="ARBA" id="ARBA00022617"/>
    </source>
</evidence>
<dbReference type="STRING" id="299467.A0A443SFI5"/>
<dbReference type="OrthoDB" id="6344802at2759"/>
<keyword evidence="1 4" id="KW-0349">Heme</keyword>
<evidence type="ECO:0000256" key="2">
    <source>
        <dbReference type="ARBA" id="ARBA00022723"/>
    </source>
</evidence>
<dbReference type="PROSITE" id="PS01033">
    <property type="entry name" value="GLOBIN"/>
    <property type="match status" value="1"/>
</dbReference>
<sequence>MRPFLYDVHRLFEENAELLNLFQKFQDLKTKESQRESMELAQHASLVMSTLDEAINSLDDVDHFIEYLHSVGRMHVKVKGFKREYFWKIEQPFLLAVKETLDERYTDNIEVIYKITVKFILQTLVDGYDSACTSSEMPNGNASVDNNPAASSSNAENNCE</sequence>
<dbReference type="GO" id="GO:0020037">
    <property type="term" value="F:heme binding"/>
    <property type="evidence" value="ECO:0007669"/>
    <property type="project" value="InterPro"/>
</dbReference>
<keyword evidence="8" id="KW-1185">Reference proteome</keyword>
<comment type="caution">
    <text evidence="7">The sequence shown here is derived from an EMBL/GenBank/DDBJ whole genome shotgun (WGS) entry which is preliminary data.</text>
</comment>
<keyword evidence="3" id="KW-0408">Iron</keyword>
<dbReference type="Proteomes" id="UP000288716">
    <property type="component" value="Unassembled WGS sequence"/>
</dbReference>
<accession>A0A443SFI5</accession>
<evidence type="ECO:0000313" key="7">
    <source>
        <dbReference type="EMBL" id="RWS26284.1"/>
    </source>
</evidence>
<evidence type="ECO:0000259" key="6">
    <source>
        <dbReference type="PROSITE" id="PS01033"/>
    </source>
</evidence>
<protein>
    <submittedName>
        <fullName evidence="7">Cytoglobin-1-like protein</fullName>
    </submittedName>
</protein>